<evidence type="ECO:0000313" key="2">
    <source>
        <dbReference type="EMBL" id="ACN31645.1"/>
    </source>
</evidence>
<dbReference type="EMBL" id="BT065769">
    <property type="protein sequence ID" value="ACN31645.1"/>
    <property type="molecule type" value="mRNA"/>
</dbReference>
<accession>C0PBV0</accession>
<reference evidence="2" key="2">
    <citation type="submission" date="2012-06" db="EMBL/GenBank/DDBJ databases">
        <authorList>
            <person name="Yu Y."/>
            <person name="Currie J."/>
            <person name="Lomeli R."/>
            <person name="Angelova A."/>
            <person name="Collura K."/>
            <person name="Wissotski M."/>
            <person name="Campos D."/>
            <person name="Kudrna D."/>
            <person name="Golser W."/>
            <person name="Ashely E."/>
            <person name="Descour A."/>
            <person name="Fernandes J."/>
            <person name="Soderlund C."/>
            <person name="Walbot V."/>
        </authorList>
    </citation>
    <scope>NUCLEOTIDE SEQUENCE</scope>
    <source>
        <strain evidence="2">B73</strain>
    </source>
</reference>
<organism evidence="2">
    <name type="scientific">Zea mays</name>
    <name type="common">Maize</name>
    <dbReference type="NCBI Taxonomy" id="4577"/>
    <lineage>
        <taxon>Eukaryota</taxon>
        <taxon>Viridiplantae</taxon>
        <taxon>Streptophyta</taxon>
        <taxon>Embryophyta</taxon>
        <taxon>Tracheophyta</taxon>
        <taxon>Spermatophyta</taxon>
        <taxon>Magnoliopsida</taxon>
        <taxon>Liliopsida</taxon>
        <taxon>Poales</taxon>
        <taxon>Poaceae</taxon>
        <taxon>PACMAD clade</taxon>
        <taxon>Panicoideae</taxon>
        <taxon>Andropogonodae</taxon>
        <taxon>Andropogoneae</taxon>
        <taxon>Tripsacinae</taxon>
        <taxon>Zea</taxon>
    </lineage>
</organism>
<dbReference type="AlphaFoldDB" id="C0PBV0"/>
<sequence length="251" mass="28434">MCRRTHTRTLAKSSGIVYGVILRRRRLADPSYVSVVFAGLDLVAAGGAGTRLLWRWRRPGRRWLWRWRPRRRRRRRRRRWLGLRRGRRLRRTRHWRPRLRGRRAVVEALVAAALQAHHFLVAKGWVAEAVGGDALVVAEGRQVLEALAEAPVLALAAGDGSDDDVGGALGVAGDDVVKGVLVAAVPRARLEALPVVHVLVVHRHRHRCRREERGDSQDDAERPALRFVARHHWLASYYYLSCSVVLLGTVS</sequence>
<feature type="transmembrane region" description="Helical" evidence="1">
    <location>
        <begin position="32"/>
        <end position="54"/>
    </location>
</feature>
<keyword evidence="1" id="KW-0812">Transmembrane</keyword>
<protein>
    <submittedName>
        <fullName evidence="2">Uncharacterized protein</fullName>
    </submittedName>
</protein>
<keyword evidence="1" id="KW-1133">Transmembrane helix</keyword>
<name>C0PBV0_MAIZE</name>
<proteinExistence type="evidence at transcript level"/>
<reference evidence="2" key="1">
    <citation type="journal article" date="2009" name="PLoS Genet.">
        <title>Sequencing, mapping, and analysis of 27,455 maize full-length cDNAs.</title>
        <authorList>
            <person name="Soderlund C."/>
            <person name="Descour A."/>
            <person name="Kudrna D."/>
            <person name="Bomhoff M."/>
            <person name="Boyd L."/>
            <person name="Currie J."/>
            <person name="Angelova A."/>
            <person name="Collura K."/>
            <person name="Wissotski M."/>
            <person name="Ashley E."/>
            <person name="Morrow D."/>
            <person name="Fernandes J."/>
            <person name="Walbot V."/>
            <person name="Yu Y."/>
        </authorList>
    </citation>
    <scope>NUCLEOTIDE SEQUENCE</scope>
    <source>
        <strain evidence="2">B73</strain>
    </source>
</reference>
<evidence type="ECO:0000256" key="1">
    <source>
        <dbReference type="SAM" id="Phobius"/>
    </source>
</evidence>
<keyword evidence="1" id="KW-0472">Membrane</keyword>